<proteinExistence type="inferred from homology"/>
<keyword evidence="5" id="KW-0408">Iron</keyword>
<dbReference type="InterPro" id="IPR002016">
    <property type="entry name" value="Haem_peroxidase"/>
</dbReference>
<feature type="domain" description="Plant heme peroxidase family profile" evidence="8">
    <location>
        <begin position="121"/>
        <end position="355"/>
    </location>
</feature>
<dbReference type="GO" id="GO:0000302">
    <property type="term" value="P:response to reactive oxygen species"/>
    <property type="evidence" value="ECO:0007669"/>
    <property type="project" value="TreeGrafter"/>
</dbReference>
<dbReference type="GO" id="GO:0042744">
    <property type="term" value="P:hydrogen peroxide catabolic process"/>
    <property type="evidence" value="ECO:0007669"/>
    <property type="project" value="TreeGrafter"/>
</dbReference>
<keyword evidence="1 7" id="KW-0575">Peroxidase</keyword>
<evidence type="ECO:0000256" key="5">
    <source>
        <dbReference type="ARBA" id="ARBA00023004"/>
    </source>
</evidence>
<dbReference type="EMBL" id="MU155131">
    <property type="protein sequence ID" value="KAF9486236.1"/>
    <property type="molecule type" value="Genomic_DNA"/>
</dbReference>
<dbReference type="OrthoDB" id="5985073at2759"/>
<evidence type="ECO:0000313" key="10">
    <source>
        <dbReference type="Proteomes" id="UP000807469"/>
    </source>
</evidence>
<dbReference type="SUPFAM" id="SSF48113">
    <property type="entry name" value="Heme-dependent peroxidases"/>
    <property type="match status" value="1"/>
</dbReference>
<accession>A0A9P5ZF07</accession>
<dbReference type="InterPro" id="IPR010255">
    <property type="entry name" value="Haem_peroxidase_sf"/>
</dbReference>
<dbReference type="AlphaFoldDB" id="A0A9P5ZF07"/>
<evidence type="ECO:0000259" key="8">
    <source>
        <dbReference type="PROSITE" id="PS50873"/>
    </source>
</evidence>
<dbReference type="Gene3D" id="1.10.420.10">
    <property type="entry name" value="Peroxidase, domain 2"/>
    <property type="match status" value="1"/>
</dbReference>
<feature type="signal peptide" evidence="7">
    <location>
        <begin position="1"/>
        <end position="21"/>
    </location>
</feature>
<dbReference type="PANTHER" id="PTHR31356">
    <property type="entry name" value="THYLAKOID LUMENAL 29 KDA PROTEIN, CHLOROPLASTIC-RELATED"/>
    <property type="match status" value="1"/>
</dbReference>
<evidence type="ECO:0000256" key="1">
    <source>
        <dbReference type="ARBA" id="ARBA00022559"/>
    </source>
</evidence>
<dbReference type="GO" id="GO:0046872">
    <property type="term" value="F:metal ion binding"/>
    <property type="evidence" value="ECO:0007669"/>
    <property type="project" value="UniProtKB-UniRule"/>
</dbReference>
<gene>
    <name evidence="9" type="ORF">BDN70DRAFT_955748</name>
</gene>
<dbReference type="EC" id="1.11.1.-" evidence="7"/>
<dbReference type="GO" id="GO:0034599">
    <property type="term" value="P:cellular response to oxidative stress"/>
    <property type="evidence" value="ECO:0007669"/>
    <property type="project" value="InterPro"/>
</dbReference>
<keyword evidence="3" id="KW-0479">Metal-binding</keyword>
<dbReference type="Pfam" id="PF00141">
    <property type="entry name" value="peroxidase"/>
    <property type="match status" value="1"/>
</dbReference>
<evidence type="ECO:0000256" key="6">
    <source>
        <dbReference type="RuleBase" id="RU004241"/>
    </source>
</evidence>
<reference evidence="9" key="1">
    <citation type="submission" date="2020-11" db="EMBL/GenBank/DDBJ databases">
        <authorList>
            <consortium name="DOE Joint Genome Institute"/>
            <person name="Ahrendt S."/>
            <person name="Riley R."/>
            <person name="Andreopoulos W."/>
            <person name="Labutti K."/>
            <person name="Pangilinan J."/>
            <person name="Ruiz-Duenas F.J."/>
            <person name="Barrasa J.M."/>
            <person name="Sanchez-Garcia M."/>
            <person name="Camarero S."/>
            <person name="Miyauchi S."/>
            <person name="Serrano A."/>
            <person name="Linde D."/>
            <person name="Babiker R."/>
            <person name="Drula E."/>
            <person name="Ayuso-Fernandez I."/>
            <person name="Pacheco R."/>
            <person name="Padilla G."/>
            <person name="Ferreira P."/>
            <person name="Barriuso J."/>
            <person name="Kellner H."/>
            <person name="Castanera R."/>
            <person name="Alfaro M."/>
            <person name="Ramirez L."/>
            <person name="Pisabarro A.G."/>
            <person name="Kuo A."/>
            <person name="Tritt A."/>
            <person name="Lipzen A."/>
            <person name="He G."/>
            <person name="Yan M."/>
            <person name="Ng V."/>
            <person name="Cullen D."/>
            <person name="Martin F."/>
            <person name="Rosso M.-N."/>
            <person name="Henrissat B."/>
            <person name="Hibbett D."/>
            <person name="Martinez A.T."/>
            <person name="Grigoriev I.V."/>
        </authorList>
    </citation>
    <scope>NUCLEOTIDE SEQUENCE</scope>
    <source>
        <strain evidence="9">CIRM-BRFM 674</strain>
    </source>
</reference>
<keyword evidence="2" id="KW-0349">Heme</keyword>
<organism evidence="9 10">
    <name type="scientific">Pholiota conissans</name>
    <dbReference type="NCBI Taxonomy" id="109636"/>
    <lineage>
        <taxon>Eukaryota</taxon>
        <taxon>Fungi</taxon>
        <taxon>Dikarya</taxon>
        <taxon>Basidiomycota</taxon>
        <taxon>Agaricomycotina</taxon>
        <taxon>Agaricomycetes</taxon>
        <taxon>Agaricomycetidae</taxon>
        <taxon>Agaricales</taxon>
        <taxon>Agaricineae</taxon>
        <taxon>Strophariaceae</taxon>
        <taxon>Pholiota</taxon>
    </lineage>
</organism>
<dbReference type="Gene3D" id="1.10.520.10">
    <property type="match status" value="1"/>
</dbReference>
<protein>
    <recommendedName>
        <fullName evidence="7">Peroxidase</fullName>
        <ecNumber evidence="7">1.11.1.-</ecNumber>
    </recommendedName>
</protein>
<evidence type="ECO:0000313" key="9">
    <source>
        <dbReference type="EMBL" id="KAF9486236.1"/>
    </source>
</evidence>
<dbReference type="PANTHER" id="PTHR31356:SF53">
    <property type="entry name" value="HEME PEROXIDASE"/>
    <property type="match status" value="1"/>
</dbReference>
<comment type="similarity">
    <text evidence="6">Belongs to the peroxidase family.</text>
</comment>
<evidence type="ECO:0000256" key="4">
    <source>
        <dbReference type="ARBA" id="ARBA00023002"/>
    </source>
</evidence>
<dbReference type="InterPro" id="IPR044831">
    <property type="entry name" value="Ccp1-like"/>
</dbReference>
<dbReference type="GO" id="GO:0020037">
    <property type="term" value="F:heme binding"/>
    <property type="evidence" value="ECO:0007669"/>
    <property type="project" value="UniProtKB-UniRule"/>
</dbReference>
<dbReference type="Proteomes" id="UP000807469">
    <property type="component" value="Unassembled WGS sequence"/>
</dbReference>
<dbReference type="PROSITE" id="PS50873">
    <property type="entry name" value="PEROXIDASE_4"/>
    <property type="match status" value="1"/>
</dbReference>
<evidence type="ECO:0000256" key="7">
    <source>
        <dbReference type="RuleBase" id="RU363051"/>
    </source>
</evidence>
<feature type="chain" id="PRO_5040527748" description="Peroxidase" evidence="7">
    <location>
        <begin position="22"/>
        <end position="562"/>
    </location>
</feature>
<evidence type="ECO:0000256" key="2">
    <source>
        <dbReference type="ARBA" id="ARBA00022617"/>
    </source>
</evidence>
<sequence>MAQKLTTRLTALCMLATSATAYQWPSPEFDAVEGLLYEFEPEPPGFGSLHLTLRGCVPQNNESTAAEWLHFAYHDMATHNIDDGTGGLDASLYYELDRAENVGSGMTVTLFDFVDFPTKYISKSDIIAVGTVLAVAECGGPSIPFRMGRVDSFIAGPSGVPEPQQDLATHTEIFRKQGFSQSEMIGLVACGHTLGGVRFPDFPDIIDSPPDGSQLIETFDTNPGFDNSIITQYLDGTTQNPLVVSANTTNLSDLRIFSSDNNLTMEGMASPTAFNNTCRDLLERMINTVPKDVVLSDLVQFVPAKVASVQLSVRNGTLNLKAMLRIYLIALNGESCQDGDYALGESYKGILRPQCLLCFISELTRRMGLSPQKYYFDTPINADASISKFWFEVDEHDGSGPAVLDNEGTGSTFNEINFSYDIVVAVGSFEHGSNLSDELMPTVTQVRNDTLPSRVYANAMWRVTPLPEDATVEFVPASSIAPTAGYTFYHAQIPGPHANFQFDLFSTVGGITYSEDARDSRYVTGLNNTVPSKRALKKRLERETLRRELRERRAESKLRRYH</sequence>
<dbReference type="GO" id="GO:0004601">
    <property type="term" value="F:peroxidase activity"/>
    <property type="evidence" value="ECO:0007669"/>
    <property type="project" value="UniProtKB-KW"/>
</dbReference>
<comment type="caution">
    <text evidence="9">The sequence shown here is derived from an EMBL/GenBank/DDBJ whole genome shotgun (WGS) entry which is preliminary data.</text>
</comment>
<dbReference type="PRINTS" id="PR00458">
    <property type="entry name" value="PEROXIDASE"/>
</dbReference>
<evidence type="ECO:0000256" key="3">
    <source>
        <dbReference type="ARBA" id="ARBA00022723"/>
    </source>
</evidence>
<keyword evidence="7" id="KW-0732">Signal</keyword>
<keyword evidence="4 7" id="KW-0560">Oxidoreductase</keyword>
<name>A0A9P5ZF07_9AGAR</name>
<keyword evidence="10" id="KW-1185">Reference proteome</keyword>